<dbReference type="OrthoDB" id="10438718at2759"/>
<evidence type="ECO:0000313" key="2">
    <source>
        <dbReference type="Proteomes" id="UP000478052"/>
    </source>
</evidence>
<dbReference type="EMBL" id="VUJU01000804">
    <property type="protein sequence ID" value="KAF0768275.1"/>
    <property type="molecule type" value="Genomic_DNA"/>
</dbReference>
<proteinExistence type="predicted"/>
<organism evidence="1 2">
    <name type="scientific">Aphis craccivora</name>
    <name type="common">Cowpea aphid</name>
    <dbReference type="NCBI Taxonomy" id="307492"/>
    <lineage>
        <taxon>Eukaryota</taxon>
        <taxon>Metazoa</taxon>
        <taxon>Ecdysozoa</taxon>
        <taxon>Arthropoda</taxon>
        <taxon>Hexapoda</taxon>
        <taxon>Insecta</taxon>
        <taxon>Pterygota</taxon>
        <taxon>Neoptera</taxon>
        <taxon>Paraneoptera</taxon>
        <taxon>Hemiptera</taxon>
        <taxon>Sternorrhyncha</taxon>
        <taxon>Aphidomorpha</taxon>
        <taxon>Aphidoidea</taxon>
        <taxon>Aphididae</taxon>
        <taxon>Aphidini</taxon>
        <taxon>Aphis</taxon>
        <taxon>Aphis</taxon>
    </lineage>
</organism>
<gene>
    <name evidence="1" type="ORF">FWK35_00033755</name>
</gene>
<name>A0A6G0ZCY5_APHCR</name>
<evidence type="ECO:0000313" key="1">
    <source>
        <dbReference type="EMBL" id="KAF0768275.1"/>
    </source>
</evidence>
<keyword evidence="2" id="KW-1185">Reference proteome</keyword>
<dbReference type="AlphaFoldDB" id="A0A6G0ZCY5"/>
<dbReference type="Proteomes" id="UP000478052">
    <property type="component" value="Unassembled WGS sequence"/>
</dbReference>
<reference evidence="1 2" key="1">
    <citation type="submission" date="2019-08" db="EMBL/GenBank/DDBJ databases">
        <title>Whole genome of Aphis craccivora.</title>
        <authorList>
            <person name="Voronova N.V."/>
            <person name="Shulinski R.S."/>
            <person name="Bandarenka Y.V."/>
            <person name="Zhorov D.G."/>
            <person name="Warner D."/>
        </authorList>
    </citation>
    <scope>NUCLEOTIDE SEQUENCE [LARGE SCALE GENOMIC DNA]</scope>
    <source>
        <strain evidence="1">180601</strain>
        <tissue evidence="1">Whole Body</tissue>
    </source>
</reference>
<sequence length="65" mass="7176">MLSSIATIIPVTVDDSCGPRKQLDDTNRCQRHLGYHSSFTATAANTALHCRRLTTIRPDQVAGHR</sequence>
<accession>A0A6G0ZCY5</accession>
<protein>
    <submittedName>
        <fullName evidence="1">Uncharacterized protein</fullName>
    </submittedName>
</protein>
<comment type="caution">
    <text evidence="1">The sequence shown here is derived from an EMBL/GenBank/DDBJ whole genome shotgun (WGS) entry which is preliminary data.</text>
</comment>